<dbReference type="GO" id="GO:0016020">
    <property type="term" value="C:membrane"/>
    <property type="evidence" value="ECO:0007669"/>
    <property type="project" value="UniProtKB-SubCell"/>
</dbReference>
<dbReference type="GO" id="GO:0015628">
    <property type="term" value="P:protein secretion by the type II secretion system"/>
    <property type="evidence" value="ECO:0007669"/>
    <property type="project" value="InterPro"/>
</dbReference>
<dbReference type="RefSeq" id="WP_171202589.1">
    <property type="nucleotide sequence ID" value="NZ_BAAANP010000009.1"/>
</dbReference>
<dbReference type="PRINTS" id="PR00813">
    <property type="entry name" value="BCTERIALGSPG"/>
</dbReference>
<keyword evidence="8" id="KW-1185">Reference proteome</keyword>
<name>A0A849BN33_9ACTN</name>
<feature type="transmembrane region" description="Helical" evidence="6">
    <location>
        <begin position="21"/>
        <end position="40"/>
    </location>
</feature>
<keyword evidence="4 6" id="KW-1133">Transmembrane helix</keyword>
<dbReference type="InterPro" id="IPR045584">
    <property type="entry name" value="Pilin-like"/>
</dbReference>
<dbReference type="InterPro" id="IPR012902">
    <property type="entry name" value="N_methyl_site"/>
</dbReference>
<dbReference type="SUPFAM" id="SSF54523">
    <property type="entry name" value="Pili subunits"/>
    <property type="match status" value="1"/>
</dbReference>
<evidence type="ECO:0000256" key="1">
    <source>
        <dbReference type="ARBA" id="ARBA00004167"/>
    </source>
</evidence>
<dbReference type="Gene3D" id="3.30.700.10">
    <property type="entry name" value="Glycoprotein, Type 4 Pilin"/>
    <property type="match status" value="1"/>
</dbReference>
<comment type="subcellular location">
    <subcellularLocation>
        <location evidence="1">Membrane</location>
        <topology evidence="1">Single-pass membrane protein</topology>
    </subcellularLocation>
</comment>
<gene>
    <name evidence="7" type="ORF">HLB09_06535</name>
</gene>
<sequence length="150" mass="15368">MMARIQKSIREKDAGFTLIELLVVMIIIGVLAAIAVPVFLSQRSKARLTSAKSDASVIGKEFAAYYVDSALATTASSTAAGGDWKITATADVATGKLSAGNSVTAGSGTVNRTYCVVVRTSDPADGYVLVDGTGLKTFANATPVTSCTPA</sequence>
<evidence type="ECO:0000256" key="4">
    <source>
        <dbReference type="ARBA" id="ARBA00022989"/>
    </source>
</evidence>
<evidence type="ECO:0000256" key="2">
    <source>
        <dbReference type="ARBA" id="ARBA00022481"/>
    </source>
</evidence>
<dbReference type="GO" id="GO:0015627">
    <property type="term" value="C:type II protein secretion system complex"/>
    <property type="evidence" value="ECO:0007669"/>
    <property type="project" value="InterPro"/>
</dbReference>
<organism evidence="7 8">
    <name type="scientific">Pseudokineococcus marinus</name>
    <dbReference type="NCBI Taxonomy" id="351215"/>
    <lineage>
        <taxon>Bacteria</taxon>
        <taxon>Bacillati</taxon>
        <taxon>Actinomycetota</taxon>
        <taxon>Actinomycetes</taxon>
        <taxon>Kineosporiales</taxon>
        <taxon>Kineosporiaceae</taxon>
        <taxon>Pseudokineococcus</taxon>
    </lineage>
</organism>
<keyword evidence="3 6" id="KW-0812">Transmembrane</keyword>
<dbReference type="PROSITE" id="PS00409">
    <property type="entry name" value="PROKAR_NTER_METHYL"/>
    <property type="match status" value="1"/>
</dbReference>
<dbReference type="InterPro" id="IPR000983">
    <property type="entry name" value="Bac_GSPG_pilin"/>
</dbReference>
<dbReference type="AlphaFoldDB" id="A0A849BN33"/>
<dbReference type="Pfam" id="PF07963">
    <property type="entry name" value="N_methyl"/>
    <property type="match status" value="1"/>
</dbReference>
<dbReference type="EMBL" id="JABEMA010000066">
    <property type="protein sequence ID" value="NNH22753.1"/>
    <property type="molecule type" value="Genomic_DNA"/>
</dbReference>
<dbReference type="PANTHER" id="PTHR30093:SF44">
    <property type="entry name" value="TYPE II SECRETION SYSTEM CORE PROTEIN G"/>
    <property type="match status" value="1"/>
</dbReference>
<accession>A0A849BN33</accession>
<keyword evidence="2" id="KW-0488">Methylation</keyword>
<evidence type="ECO:0000313" key="8">
    <source>
        <dbReference type="Proteomes" id="UP000555552"/>
    </source>
</evidence>
<dbReference type="PANTHER" id="PTHR30093">
    <property type="entry name" value="GENERAL SECRETION PATHWAY PROTEIN G"/>
    <property type="match status" value="1"/>
</dbReference>
<keyword evidence="5 6" id="KW-0472">Membrane</keyword>
<proteinExistence type="predicted"/>
<reference evidence="7 8" key="1">
    <citation type="submission" date="2020-05" db="EMBL/GenBank/DDBJ databases">
        <title>MicrobeNet Type strains.</title>
        <authorList>
            <person name="Nicholson A.C."/>
        </authorList>
    </citation>
    <scope>NUCLEOTIDE SEQUENCE [LARGE SCALE GENOMIC DNA]</scope>
    <source>
        <strain evidence="7 8">JCM 14547</strain>
    </source>
</reference>
<dbReference type="Proteomes" id="UP000555552">
    <property type="component" value="Unassembled WGS sequence"/>
</dbReference>
<dbReference type="NCBIfam" id="TIGR02532">
    <property type="entry name" value="IV_pilin_GFxxxE"/>
    <property type="match status" value="1"/>
</dbReference>
<comment type="caution">
    <text evidence="7">The sequence shown here is derived from an EMBL/GenBank/DDBJ whole genome shotgun (WGS) entry which is preliminary data.</text>
</comment>
<evidence type="ECO:0000256" key="3">
    <source>
        <dbReference type="ARBA" id="ARBA00022692"/>
    </source>
</evidence>
<evidence type="ECO:0000313" key="7">
    <source>
        <dbReference type="EMBL" id="NNH22753.1"/>
    </source>
</evidence>
<evidence type="ECO:0000256" key="5">
    <source>
        <dbReference type="ARBA" id="ARBA00023136"/>
    </source>
</evidence>
<evidence type="ECO:0000256" key="6">
    <source>
        <dbReference type="SAM" id="Phobius"/>
    </source>
</evidence>
<protein>
    <submittedName>
        <fullName evidence="7">Prepilin-type N-terminal cleavage/methylation domain-containing protein</fullName>
    </submittedName>
</protein>